<organism evidence="1 2">
    <name type="scientific">Medicago truncatula</name>
    <name type="common">Barrel medic</name>
    <name type="synonym">Medicago tribuloides</name>
    <dbReference type="NCBI Taxonomy" id="3880"/>
    <lineage>
        <taxon>Eukaryota</taxon>
        <taxon>Viridiplantae</taxon>
        <taxon>Streptophyta</taxon>
        <taxon>Embryophyta</taxon>
        <taxon>Tracheophyta</taxon>
        <taxon>Spermatophyta</taxon>
        <taxon>Magnoliopsida</taxon>
        <taxon>eudicotyledons</taxon>
        <taxon>Gunneridae</taxon>
        <taxon>Pentapetalae</taxon>
        <taxon>rosids</taxon>
        <taxon>fabids</taxon>
        <taxon>Fabales</taxon>
        <taxon>Fabaceae</taxon>
        <taxon>Papilionoideae</taxon>
        <taxon>50 kb inversion clade</taxon>
        <taxon>NPAAA clade</taxon>
        <taxon>Hologalegina</taxon>
        <taxon>IRL clade</taxon>
        <taxon>Trifolieae</taxon>
        <taxon>Medicago</taxon>
    </lineage>
</organism>
<reference evidence="2" key="1">
    <citation type="journal article" date="2018" name="Nat. Plants">
        <title>Whole-genome landscape of Medicago truncatula symbiotic genes.</title>
        <authorList>
            <person name="Pecrix Y."/>
            <person name="Staton S.E."/>
            <person name="Sallet E."/>
            <person name="Lelandais-Briere C."/>
            <person name="Moreau S."/>
            <person name="Carrere S."/>
            <person name="Blein T."/>
            <person name="Jardinaud M.F."/>
            <person name="Latrasse D."/>
            <person name="Zouine M."/>
            <person name="Zahm M."/>
            <person name="Kreplak J."/>
            <person name="Mayjonade B."/>
            <person name="Satge C."/>
            <person name="Perez M."/>
            <person name="Cauet S."/>
            <person name="Marande W."/>
            <person name="Chantry-Darmon C."/>
            <person name="Lopez-Roques C."/>
            <person name="Bouchez O."/>
            <person name="Berard A."/>
            <person name="Debelle F."/>
            <person name="Munos S."/>
            <person name="Bendahmane A."/>
            <person name="Berges H."/>
            <person name="Niebel A."/>
            <person name="Buitink J."/>
            <person name="Frugier F."/>
            <person name="Benhamed M."/>
            <person name="Crespi M."/>
            <person name="Gouzy J."/>
            <person name="Gamas P."/>
        </authorList>
    </citation>
    <scope>NUCLEOTIDE SEQUENCE [LARGE SCALE GENOMIC DNA]</scope>
    <source>
        <strain evidence="2">cv. Jemalong A17</strain>
    </source>
</reference>
<evidence type="ECO:0000313" key="2">
    <source>
        <dbReference type="Proteomes" id="UP000265566"/>
    </source>
</evidence>
<dbReference type="EMBL" id="PSQE01000006">
    <property type="protein sequence ID" value="RHN52116.1"/>
    <property type="molecule type" value="Genomic_DNA"/>
</dbReference>
<protein>
    <submittedName>
        <fullName evidence="1">Uncharacterized protein</fullName>
    </submittedName>
</protein>
<proteinExistence type="predicted"/>
<comment type="caution">
    <text evidence="1">The sequence shown here is derived from an EMBL/GenBank/DDBJ whole genome shotgun (WGS) entry which is preliminary data.</text>
</comment>
<gene>
    <name evidence="1" type="ORF">MtrunA17_Chr6g0476881</name>
</gene>
<evidence type="ECO:0000313" key="1">
    <source>
        <dbReference type="EMBL" id="RHN52116.1"/>
    </source>
</evidence>
<sequence>MIMILLFYHFHIAKILQNIYYINISIFGSRFFKTNYPLEKLCRKEVLLMASCSLLCLLF</sequence>
<dbReference type="Proteomes" id="UP000265566">
    <property type="component" value="Chromosome 6"/>
</dbReference>
<name>A0A396HFV1_MEDTR</name>
<dbReference type="Gramene" id="rna36740">
    <property type="protein sequence ID" value="RHN52116.1"/>
    <property type="gene ID" value="gene36740"/>
</dbReference>
<accession>A0A396HFV1</accession>
<dbReference type="AlphaFoldDB" id="A0A396HFV1"/>